<dbReference type="AlphaFoldDB" id="A0AAN6P8M9"/>
<proteinExistence type="predicted"/>
<dbReference type="EMBL" id="MU854509">
    <property type="protein sequence ID" value="KAK4033796.1"/>
    <property type="molecule type" value="Genomic_DNA"/>
</dbReference>
<protein>
    <submittedName>
        <fullName evidence="1">Uncharacterized protein</fullName>
    </submittedName>
</protein>
<keyword evidence="2" id="KW-1185">Reference proteome</keyword>
<evidence type="ECO:0000313" key="1">
    <source>
        <dbReference type="EMBL" id="KAK4033796.1"/>
    </source>
</evidence>
<evidence type="ECO:0000313" key="2">
    <source>
        <dbReference type="Proteomes" id="UP001303115"/>
    </source>
</evidence>
<name>A0AAN6P8M9_9PEZI</name>
<accession>A0AAN6P8M9</accession>
<reference evidence="2" key="1">
    <citation type="journal article" date="2023" name="Mol. Phylogenet. Evol.">
        <title>Genome-scale phylogeny and comparative genomics of the fungal order Sordariales.</title>
        <authorList>
            <person name="Hensen N."/>
            <person name="Bonometti L."/>
            <person name="Westerberg I."/>
            <person name="Brannstrom I.O."/>
            <person name="Guillou S."/>
            <person name="Cros-Aarteil S."/>
            <person name="Calhoun S."/>
            <person name="Haridas S."/>
            <person name="Kuo A."/>
            <person name="Mondo S."/>
            <person name="Pangilinan J."/>
            <person name="Riley R."/>
            <person name="LaButti K."/>
            <person name="Andreopoulos B."/>
            <person name="Lipzen A."/>
            <person name="Chen C."/>
            <person name="Yan M."/>
            <person name="Daum C."/>
            <person name="Ng V."/>
            <person name="Clum A."/>
            <person name="Steindorff A."/>
            <person name="Ohm R.A."/>
            <person name="Martin F."/>
            <person name="Silar P."/>
            <person name="Natvig D.O."/>
            <person name="Lalanne C."/>
            <person name="Gautier V."/>
            <person name="Ament-Velasquez S.L."/>
            <person name="Kruys A."/>
            <person name="Hutchinson M.I."/>
            <person name="Powell A.J."/>
            <person name="Barry K."/>
            <person name="Miller A.N."/>
            <person name="Grigoriev I.V."/>
            <person name="Debuchy R."/>
            <person name="Gladieux P."/>
            <person name="Hiltunen Thoren M."/>
            <person name="Johannesson H."/>
        </authorList>
    </citation>
    <scope>NUCLEOTIDE SEQUENCE [LARGE SCALE GENOMIC DNA]</scope>
    <source>
        <strain evidence="2">CBS 284.82</strain>
    </source>
</reference>
<comment type="caution">
    <text evidence="1">The sequence shown here is derived from an EMBL/GenBank/DDBJ whole genome shotgun (WGS) entry which is preliminary data.</text>
</comment>
<sequence>MPSLFSLGGVASFYLAPPTPGYLAPVPTNGEGIRTCPIPGVRCQNCATNGDEVWVVPGLVCAKCRTPAPDEELSTSSFHDDENVA</sequence>
<organism evidence="1 2">
    <name type="scientific">Parachaetomium inaequale</name>
    <dbReference type="NCBI Taxonomy" id="2588326"/>
    <lineage>
        <taxon>Eukaryota</taxon>
        <taxon>Fungi</taxon>
        <taxon>Dikarya</taxon>
        <taxon>Ascomycota</taxon>
        <taxon>Pezizomycotina</taxon>
        <taxon>Sordariomycetes</taxon>
        <taxon>Sordariomycetidae</taxon>
        <taxon>Sordariales</taxon>
        <taxon>Chaetomiaceae</taxon>
        <taxon>Parachaetomium</taxon>
    </lineage>
</organism>
<gene>
    <name evidence="1" type="ORF">C8A01DRAFT_19305</name>
</gene>
<dbReference type="Proteomes" id="UP001303115">
    <property type="component" value="Unassembled WGS sequence"/>
</dbReference>